<feature type="compositionally biased region" description="Polar residues" evidence="1">
    <location>
        <begin position="261"/>
        <end position="285"/>
    </location>
</feature>
<dbReference type="Pfam" id="PF14308">
    <property type="entry name" value="DnaJ-X"/>
    <property type="match status" value="1"/>
</dbReference>
<dbReference type="Gene3D" id="1.10.287.110">
    <property type="entry name" value="DnaJ domain"/>
    <property type="match status" value="1"/>
</dbReference>
<evidence type="ECO:0000256" key="1">
    <source>
        <dbReference type="SAM" id="MobiDB-lite"/>
    </source>
</evidence>
<evidence type="ECO:0000259" key="2">
    <source>
        <dbReference type="PROSITE" id="PS50076"/>
    </source>
</evidence>
<feature type="region of interest" description="Disordered" evidence="1">
    <location>
        <begin position="240"/>
        <end position="300"/>
    </location>
</feature>
<organism evidence="3 4">
    <name type="scientific">Puccinia striiformis</name>
    <dbReference type="NCBI Taxonomy" id="27350"/>
    <lineage>
        <taxon>Eukaryota</taxon>
        <taxon>Fungi</taxon>
        <taxon>Dikarya</taxon>
        <taxon>Basidiomycota</taxon>
        <taxon>Pucciniomycotina</taxon>
        <taxon>Pucciniomycetes</taxon>
        <taxon>Pucciniales</taxon>
        <taxon>Pucciniaceae</taxon>
        <taxon>Puccinia</taxon>
    </lineage>
</organism>
<dbReference type="SMART" id="SM00271">
    <property type="entry name" value="DnaJ"/>
    <property type="match status" value="1"/>
</dbReference>
<feature type="non-terminal residue" evidence="3">
    <location>
        <position position="551"/>
    </location>
</feature>
<dbReference type="EMBL" id="PKSM01000522">
    <property type="protein sequence ID" value="POV94154.1"/>
    <property type="molecule type" value="Genomic_DNA"/>
</dbReference>
<dbReference type="OrthoDB" id="552049at2759"/>
<protein>
    <recommendedName>
        <fullName evidence="2">J domain-containing protein</fullName>
    </recommendedName>
</protein>
<dbReference type="CDD" id="cd06257">
    <property type="entry name" value="DnaJ"/>
    <property type="match status" value="1"/>
</dbReference>
<feature type="region of interest" description="Disordered" evidence="1">
    <location>
        <begin position="106"/>
        <end position="128"/>
    </location>
</feature>
<feature type="compositionally biased region" description="Polar residues" evidence="1">
    <location>
        <begin position="106"/>
        <end position="116"/>
    </location>
</feature>
<evidence type="ECO:0000313" key="4">
    <source>
        <dbReference type="Proteomes" id="UP000238274"/>
    </source>
</evidence>
<feature type="non-terminal residue" evidence="3">
    <location>
        <position position="1"/>
    </location>
</feature>
<dbReference type="PANTHER" id="PTHR44924:SF1">
    <property type="entry name" value="DNAJ SUBFAMILY A MEMBER 2"/>
    <property type="match status" value="1"/>
</dbReference>
<feature type="compositionally biased region" description="Low complexity" evidence="1">
    <location>
        <begin position="542"/>
        <end position="551"/>
    </location>
</feature>
<reference evidence="3 4" key="1">
    <citation type="submission" date="2017-12" db="EMBL/GenBank/DDBJ databases">
        <title>Gene loss provides genomic basis for host adaptation in cereal stripe rust fungi.</title>
        <authorList>
            <person name="Xia C."/>
        </authorList>
    </citation>
    <scope>NUCLEOTIDE SEQUENCE [LARGE SCALE GENOMIC DNA]</scope>
    <source>
        <strain evidence="3 4">93TX-2</strain>
    </source>
</reference>
<dbReference type="VEuPathDB" id="FungiDB:PSTT_11068"/>
<dbReference type="PROSITE" id="PS00636">
    <property type="entry name" value="DNAJ_1"/>
    <property type="match status" value="1"/>
</dbReference>
<dbReference type="VEuPathDB" id="FungiDB:PSHT_16402"/>
<sequence length="551" mass="60063">YHSLPDCPLAPEWDSTGCFGTCTIICKLIKKLFQVLPTGVKRSHCTRSKSMSPTIIQSRLREAYIAITCAHCKAHLEYLPPTSSNLSKDSYLIQCQSCSKTFLPNSSAGATASSTRPAAKKSGRRIGSDERPLETEYYEVLGLSPKATALEIKAAYRRMALKMHPDKNPDDPEAGEKFKSLAVAYNTLSDPELRKKYNEFGKQQENDGGFVDPEAVFSTLFGGEKFQDIIGTISLGQEMKTAMQKESDDDDEPDNEAGGQLVSTTNQPQATSPTSKAATKPTLTPEQKAKRDAVLQAESEERKRVRDARVTKLADKLQSKLYLYTEQADEEFDQQVMDSVRMIWEIEKDTLAEESFGPELLRTVGATYVAKSKRCLTATATGAWGGGVAVVGGWFHSAKSTAHVLSETVGAVRAAYDVKAVFDELAKAEAEGGPGLTEERKKELEEQAAKKGLRALFMGAKLEVESVIREVCDRLLEEPGVTRDVIRKRAVALGILGSVFETAKSKNGEDTLAGLENGYVKVDPSKKGASAHSPTNKDPKAAPKTTTSTTR</sequence>
<comment type="caution">
    <text evidence="3">The sequence shown here is derived from an EMBL/GenBank/DDBJ whole genome shotgun (WGS) entry which is preliminary data.</text>
</comment>
<dbReference type="PROSITE" id="PS50076">
    <property type="entry name" value="DNAJ_2"/>
    <property type="match status" value="1"/>
</dbReference>
<dbReference type="InterPro" id="IPR026894">
    <property type="entry name" value="DnaJ_X"/>
</dbReference>
<dbReference type="AlphaFoldDB" id="A0A2S4UAF4"/>
<dbReference type="Proteomes" id="UP000238274">
    <property type="component" value="Unassembled WGS sequence"/>
</dbReference>
<gene>
    <name evidence="3" type="ORF">PSHT_16402</name>
</gene>
<feature type="compositionally biased region" description="Basic and acidic residues" evidence="1">
    <location>
        <begin position="287"/>
        <end position="300"/>
    </location>
</feature>
<dbReference type="Pfam" id="PF00226">
    <property type="entry name" value="DnaJ"/>
    <property type="match status" value="1"/>
</dbReference>
<dbReference type="InterPro" id="IPR001623">
    <property type="entry name" value="DnaJ_domain"/>
</dbReference>
<evidence type="ECO:0000313" key="3">
    <source>
        <dbReference type="EMBL" id="POV94154.1"/>
    </source>
</evidence>
<feature type="domain" description="J" evidence="2">
    <location>
        <begin position="136"/>
        <end position="201"/>
    </location>
</feature>
<reference evidence="4" key="3">
    <citation type="journal article" date="2018" name="Mol. Plant Microbe Interact.">
        <title>Genome sequence resources for the wheat stripe rust pathogen (Puccinia striiformis f. sp. tritici) and the barley stripe rust pathogen (Puccinia striiformis f. sp. hordei).</title>
        <authorList>
            <person name="Xia C."/>
            <person name="Wang M."/>
            <person name="Yin C."/>
            <person name="Cornejo O.E."/>
            <person name="Hulbert S.H."/>
            <person name="Chen X."/>
        </authorList>
    </citation>
    <scope>NUCLEOTIDE SEQUENCE [LARGE SCALE GENOMIC DNA]</scope>
    <source>
        <strain evidence="4">93TX-2</strain>
    </source>
</reference>
<accession>A0A2S4UAF4</accession>
<dbReference type="PRINTS" id="PR00625">
    <property type="entry name" value="JDOMAIN"/>
</dbReference>
<feature type="region of interest" description="Disordered" evidence="1">
    <location>
        <begin position="521"/>
        <end position="551"/>
    </location>
</feature>
<dbReference type="SUPFAM" id="SSF46565">
    <property type="entry name" value="Chaperone J-domain"/>
    <property type="match status" value="1"/>
</dbReference>
<dbReference type="InterPro" id="IPR036869">
    <property type="entry name" value="J_dom_sf"/>
</dbReference>
<dbReference type="InterPro" id="IPR018253">
    <property type="entry name" value="DnaJ_domain_CS"/>
</dbReference>
<dbReference type="PANTHER" id="PTHR44924">
    <property type="entry name" value="DNAJ SUBFAMILY A MEMBER 2"/>
    <property type="match status" value="1"/>
</dbReference>
<keyword evidence="4" id="KW-1185">Reference proteome</keyword>
<name>A0A2S4UAF4_9BASI</name>
<proteinExistence type="predicted"/>
<reference evidence="4" key="2">
    <citation type="journal article" date="2018" name="BMC Genomics">
        <title>Genomic insights into host adaptation between the wheat stripe rust pathogen (Puccinia striiformis f. sp. tritici) and the barley stripe rust pathogen (Puccinia striiformis f. sp. hordei).</title>
        <authorList>
            <person name="Xia C."/>
            <person name="Wang M."/>
            <person name="Yin C."/>
            <person name="Cornejo O.E."/>
            <person name="Hulbert S.H."/>
            <person name="Chen X."/>
        </authorList>
    </citation>
    <scope>NUCLEOTIDE SEQUENCE [LARGE SCALE GENOMIC DNA]</scope>
    <source>
        <strain evidence="4">93TX-2</strain>
    </source>
</reference>